<organism evidence="2">
    <name type="scientific">marine sediment metagenome</name>
    <dbReference type="NCBI Taxonomy" id="412755"/>
    <lineage>
        <taxon>unclassified sequences</taxon>
        <taxon>metagenomes</taxon>
        <taxon>ecological metagenomes</taxon>
    </lineage>
</organism>
<gene>
    <name evidence="2" type="ORF">LCGC14_1582330</name>
</gene>
<evidence type="ECO:0000259" key="1">
    <source>
        <dbReference type="Pfam" id="PF14207"/>
    </source>
</evidence>
<dbReference type="InterPro" id="IPR025575">
    <property type="entry name" value="DpnD/PcfM_C"/>
</dbReference>
<dbReference type="AlphaFoldDB" id="A0A0F9J2M6"/>
<accession>A0A0F9J2M6</accession>
<comment type="caution">
    <text evidence="2">The sequence shown here is derived from an EMBL/GenBank/DDBJ whole genome shotgun (WGS) entry which is preliminary data.</text>
</comment>
<evidence type="ECO:0000313" key="2">
    <source>
        <dbReference type="EMBL" id="KKM26669.1"/>
    </source>
</evidence>
<dbReference type="Pfam" id="PF14207">
    <property type="entry name" value="DpnD-PcfM"/>
    <property type="match status" value="1"/>
</dbReference>
<dbReference type="EMBL" id="LAZR01012467">
    <property type="protein sequence ID" value="KKM26669.1"/>
    <property type="molecule type" value="Genomic_DNA"/>
</dbReference>
<sequence>MKYVVLVTETLTREITVTAVNKDSAREIAAGWYKREELALDHNDWKGTTFEVVS</sequence>
<name>A0A0F9J2M6_9ZZZZ</name>
<feature type="domain" description="DpnD/PcfM-like C-terminal" evidence="1">
    <location>
        <begin position="3"/>
        <end position="46"/>
    </location>
</feature>
<proteinExistence type="predicted"/>
<protein>
    <recommendedName>
        <fullName evidence="1">DpnD/PcfM-like C-terminal domain-containing protein</fullName>
    </recommendedName>
</protein>
<reference evidence="2" key="1">
    <citation type="journal article" date="2015" name="Nature">
        <title>Complex archaea that bridge the gap between prokaryotes and eukaryotes.</title>
        <authorList>
            <person name="Spang A."/>
            <person name="Saw J.H."/>
            <person name="Jorgensen S.L."/>
            <person name="Zaremba-Niedzwiedzka K."/>
            <person name="Martijn J."/>
            <person name="Lind A.E."/>
            <person name="van Eijk R."/>
            <person name="Schleper C."/>
            <person name="Guy L."/>
            <person name="Ettema T.J."/>
        </authorList>
    </citation>
    <scope>NUCLEOTIDE SEQUENCE</scope>
</reference>